<organism evidence="2 3">
    <name type="scientific">Acer negundo</name>
    <name type="common">Box elder</name>
    <dbReference type="NCBI Taxonomy" id="4023"/>
    <lineage>
        <taxon>Eukaryota</taxon>
        <taxon>Viridiplantae</taxon>
        <taxon>Streptophyta</taxon>
        <taxon>Embryophyta</taxon>
        <taxon>Tracheophyta</taxon>
        <taxon>Spermatophyta</taxon>
        <taxon>Magnoliopsida</taxon>
        <taxon>eudicotyledons</taxon>
        <taxon>Gunneridae</taxon>
        <taxon>Pentapetalae</taxon>
        <taxon>rosids</taxon>
        <taxon>malvids</taxon>
        <taxon>Sapindales</taxon>
        <taxon>Sapindaceae</taxon>
        <taxon>Hippocastanoideae</taxon>
        <taxon>Acereae</taxon>
        <taxon>Acer</taxon>
    </lineage>
</organism>
<dbReference type="PANTHER" id="PTHR11439">
    <property type="entry name" value="GAG-POL-RELATED RETROTRANSPOSON"/>
    <property type="match status" value="1"/>
</dbReference>
<keyword evidence="3" id="KW-1185">Reference proteome</keyword>
<dbReference type="PANTHER" id="PTHR11439:SF486">
    <property type="entry name" value="RLK (RECEPTOR-LIKE KINASE) PROTEIN, PUTATIVE-RELATED"/>
    <property type="match status" value="1"/>
</dbReference>
<feature type="domain" description="Reverse transcriptase Ty1/copia-type" evidence="1">
    <location>
        <begin position="1"/>
        <end position="162"/>
    </location>
</feature>
<dbReference type="InterPro" id="IPR043502">
    <property type="entry name" value="DNA/RNA_pol_sf"/>
</dbReference>
<dbReference type="AlphaFoldDB" id="A0AAD5I8U9"/>
<evidence type="ECO:0000313" key="3">
    <source>
        <dbReference type="Proteomes" id="UP001064489"/>
    </source>
</evidence>
<dbReference type="InterPro" id="IPR013103">
    <property type="entry name" value="RVT_2"/>
</dbReference>
<accession>A0AAD5I8U9</accession>
<reference evidence="2" key="1">
    <citation type="journal article" date="2022" name="Plant J.">
        <title>Strategies of tolerance reflected in two North American maple genomes.</title>
        <authorList>
            <person name="McEvoy S.L."/>
            <person name="Sezen U.U."/>
            <person name="Trouern-Trend A."/>
            <person name="McMahon S.M."/>
            <person name="Schaberg P.G."/>
            <person name="Yang J."/>
            <person name="Wegrzyn J.L."/>
            <person name="Swenson N.G."/>
        </authorList>
    </citation>
    <scope>NUCLEOTIDE SEQUENCE</scope>
    <source>
        <strain evidence="2">91603</strain>
    </source>
</reference>
<dbReference type="Proteomes" id="UP001064489">
    <property type="component" value="Chromosome 11"/>
</dbReference>
<proteinExistence type="predicted"/>
<reference evidence="2" key="2">
    <citation type="submission" date="2023-02" db="EMBL/GenBank/DDBJ databases">
        <authorList>
            <person name="Swenson N.G."/>
            <person name="Wegrzyn J.L."/>
            <person name="Mcevoy S.L."/>
        </authorList>
    </citation>
    <scope>NUCLEOTIDE SEQUENCE</scope>
    <source>
        <strain evidence="2">91603</strain>
        <tissue evidence="2">Leaf</tissue>
    </source>
</reference>
<sequence length="282" mass="32460">MDVKSIFLNGYLQEEVYIEQPKSFVDPHSPIHVFKLKKVLYGLKQAPRAWYDRLTQYLIDNQYKRGGIDRTFFIKHHDHNIFVAQIYADDIVFGSTNRTHVDEFVSVMSSELEMSMVGELNYFLGMQVKQTSMGIMLSQSKYAINLVKRFGLESGKEFETPMSTNLKLDKDEKGKSVDQCLYRSMIWSLLYLLASRLGICFSVGLCARFQANPKKSYLKAVKRIIKYVKGTHNLGLFYSFDTNDILVGYCDVDWARNVDGRKSTSGGCFYIENNLASWSSKK</sequence>
<dbReference type="EMBL" id="JAJSOW010000108">
    <property type="protein sequence ID" value="KAI9153621.1"/>
    <property type="molecule type" value="Genomic_DNA"/>
</dbReference>
<dbReference type="SUPFAM" id="SSF56672">
    <property type="entry name" value="DNA/RNA polymerases"/>
    <property type="match status" value="1"/>
</dbReference>
<protein>
    <recommendedName>
        <fullName evidence="1">Reverse transcriptase Ty1/copia-type domain-containing protein</fullName>
    </recommendedName>
</protein>
<gene>
    <name evidence="2" type="ORF">LWI28_014090</name>
</gene>
<evidence type="ECO:0000313" key="2">
    <source>
        <dbReference type="EMBL" id="KAI9153621.1"/>
    </source>
</evidence>
<dbReference type="Pfam" id="PF07727">
    <property type="entry name" value="RVT_2"/>
    <property type="match status" value="1"/>
</dbReference>
<evidence type="ECO:0000259" key="1">
    <source>
        <dbReference type="Pfam" id="PF07727"/>
    </source>
</evidence>
<comment type="caution">
    <text evidence="2">The sequence shown here is derived from an EMBL/GenBank/DDBJ whole genome shotgun (WGS) entry which is preliminary data.</text>
</comment>
<name>A0AAD5I8U9_ACENE</name>